<keyword evidence="3 5" id="KW-1133">Transmembrane helix</keyword>
<keyword evidence="4 5" id="KW-0472">Membrane</keyword>
<proteinExistence type="predicted"/>
<evidence type="ECO:0000256" key="3">
    <source>
        <dbReference type="ARBA" id="ARBA00022989"/>
    </source>
</evidence>
<feature type="transmembrane region" description="Helical" evidence="5">
    <location>
        <begin position="34"/>
        <end position="57"/>
    </location>
</feature>
<reference evidence="7" key="1">
    <citation type="submission" date="2015-07" db="EMBL/GenBank/DDBJ databases">
        <title>Transcriptome Assembly of Anthurium amnicola.</title>
        <authorList>
            <person name="Suzuki J."/>
        </authorList>
    </citation>
    <scope>NUCLEOTIDE SEQUENCE</scope>
</reference>
<dbReference type="EMBL" id="GDJX01020998">
    <property type="protein sequence ID" value="JAT46938.1"/>
    <property type="molecule type" value="Transcribed_RNA"/>
</dbReference>
<dbReference type="InterPro" id="IPR044839">
    <property type="entry name" value="NDR1-like"/>
</dbReference>
<evidence type="ECO:0000313" key="7">
    <source>
        <dbReference type="EMBL" id="JAT46938.1"/>
    </source>
</evidence>
<protein>
    <submittedName>
        <fullName evidence="7">Putative endopolygalacturonase D</fullName>
    </submittedName>
</protein>
<evidence type="ECO:0000256" key="5">
    <source>
        <dbReference type="SAM" id="Phobius"/>
    </source>
</evidence>
<organism evidence="7">
    <name type="scientific">Anthurium amnicola</name>
    <dbReference type="NCBI Taxonomy" id="1678845"/>
    <lineage>
        <taxon>Eukaryota</taxon>
        <taxon>Viridiplantae</taxon>
        <taxon>Streptophyta</taxon>
        <taxon>Embryophyta</taxon>
        <taxon>Tracheophyta</taxon>
        <taxon>Spermatophyta</taxon>
        <taxon>Magnoliopsida</taxon>
        <taxon>Liliopsida</taxon>
        <taxon>Araceae</taxon>
        <taxon>Pothoideae</taxon>
        <taxon>Potheae</taxon>
        <taxon>Anthurium</taxon>
    </lineage>
</organism>
<evidence type="ECO:0000259" key="6">
    <source>
        <dbReference type="Pfam" id="PF03168"/>
    </source>
</evidence>
<dbReference type="PANTHER" id="PTHR31415:SF9">
    <property type="entry name" value="OS05G0367900 PROTEIN"/>
    <property type="match status" value="1"/>
</dbReference>
<dbReference type="AlphaFoldDB" id="A0A1D1XX37"/>
<dbReference type="GO" id="GO:0009506">
    <property type="term" value="C:plasmodesma"/>
    <property type="evidence" value="ECO:0007669"/>
    <property type="project" value="TreeGrafter"/>
</dbReference>
<dbReference type="PANTHER" id="PTHR31415">
    <property type="entry name" value="OS05G0367900 PROTEIN"/>
    <property type="match status" value="1"/>
</dbReference>
<name>A0A1D1XX37_9ARAE</name>
<keyword evidence="2 5" id="KW-0812">Transmembrane</keyword>
<dbReference type="GO" id="GO:0098542">
    <property type="term" value="P:defense response to other organism"/>
    <property type="evidence" value="ECO:0007669"/>
    <property type="project" value="InterPro"/>
</dbReference>
<dbReference type="InterPro" id="IPR004864">
    <property type="entry name" value="LEA_2"/>
</dbReference>
<comment type="subcellular location">
    <subcellularLocation>
        <location evidence="1">Membrane</location>
        <topology evidence="1">Single-pass membrane protein</topology>
    </subcellularLocation>
</comment>
<gene>
    <name evidence="7" type="primary">pgaD_1</name>
    <name evidence="7" type="ORF">g.80154</name>
</gene>
<evidence type="ECO:0000256" key="2">
    <source>
        <dbReference type="ARBA" id="ARBA00022692"/>
    </source>
</evidence>
<evidence type="ECO:0000256" key="4">
    <source>
        <dbReference type="ARBA" id="ARBA00023136"/>
    </source>
</evidence>
<accession>A0A1D1XX37</accession>
<dbReference type="GO" id="GO:0005886">
    <property type="term" value="C:plasma membrane"/>
    <property type="evidence" value="ECO:0007669"/>
    <property type="project" value="TreeGrafter"/>
</dbReference>
<feature type="domain" description="Late embryogenesis abundant protein LEA-2 subgroup" evidence="6">
    <location>
        <begin position="94"/>
        <end position="195"/>
    </location>
</feature>
<sequence length="225" mass="24029">MSTQEITSRPESWKMAEEGGGKCTVHSYASGRSAAWAACCGLLLLILLLGITAHVLYLHYSPPKPRFDVVSAAVYQLNATTGAGTYVAGTMRFTVAIRNRDERSSVSYDRLSAFVMSRGEAITPHVPLPALWQPKGSTVWVSPVLGGGPVPVSWEAVGGLVADRAYGAVALRLVVTGRVRYKSAAGPFHGAWSHLFVRCDLLVGLRRGVYGQVPLLGTPSCSVDN</sequence>
<dbReference type="Pfam" id="PF03168">
    <property type="entry name" value="LEA_2"/>
    <property type="match status" value="1"/>
</dbReference>
<evidence type="ECO:0000256" key="1">
    <source>
        <dbReference type="ARBA" id="ARBA00004167"/>
    </source>
</evidence>